<reference evidence="2 5" key="2">
    <citation type="submission" date="2018-03" db="EMBL/GenBank/DDBJ databases">
        <title>Genomic Encyclopedia of Archaeal and Bacterial Type Strains, Phase II (KMG-II): from individual species to whole genera.</title>
        <authorList>
            <person name="Goeker M."/>
        </authorList>
    </citation>
    <scope>NUCLEOTIDE SEQUENCE [LARGE SCALE GENOMIC DNA]</scope>
    <source>
        <strain evidence="2 5">DSM 29956</strain>
    </source>
</reference>
<accession>A0A1X6Z9J9</accession>
<feature type="signal peptide" evidence="1">
    <location>
        <begin position="1"/>
        <end position="22"/>
    </location>
</feature>
<dbReference type="RefSeq" id="WP_085896329.1">
    <property type="nucleotide sequence ID" value="NZ_FWFY01000005.1"/>
</dbReference>
<evidence type="ECO:0000313" key="2">
    <source>
        <dbReference type="EMBL" id="PSK86481.1"/>
    </source>
</evidence>
<proteinExistence type="predicted"/>
<reference evidence="3 4" key="1">
    <citation type="submission" date="2017-03" db="EMBL/GenBank/DDBJ databases">
        <authorList>
            <person name="Afonso C.L."/>
            <person name="Miller P.J."/>
            <person name="Scott M.A."/>
            <person name="Spackman E."/>
            <person name="Goraichik I."/>
            <person name="Dimitrov K.M."/>
            <person name="Suarez D.L."/>
            <person name="Swayne D.E."/>
        </authorList>
    </citation>
    <scope>NUCLEOTIDE SEQUENCE [LARGE SCALE GENOMIC DNA]</scope>
    <source>
        <strain evidence="3 4">CECT 8367</strain>
    </source>
</reference>
<keyword evidence="1" id="KW-0732">Signal</keyword>
<evidence type="ECO:0000256" key="1">
    <source>
        <dbReference type="SAM" id="SignalP"/>
    </source>
</evidence>
<dbReference type="EMBL" id="PYGB01000005">
    <property type="protein sequence ID" value="PSK86481.1"/>
    <property type="molecule type" value="Genomic_DNA"/>
</dbReference>
<keyword evidence="5" id="KW-1185">Reference proteome</keyword>
<evidence type="ECO:0000313" key="3">
    <source>
        <dbReference type="EMBL" id="SLN45119.1"/>
    </source>
</evidence>
<organism evidence="3 4">
    <name type="scientific">Limimaricola soesokkakensis</name>
    <dbReference type="NCBI Taxonomy" id="1343159"/>
    <lineage>
        <taxon>Bacteria</taxon>
        <taxon>Pseudomonadati</taxon>
        <taxon>Pseudomonadota</taxon>
        <taxon>Alphaproteobacteria</taxon>
        <taxon>Rhodobacterales</taxon>
        <taxon>Paracoccaceae</taxon>
        <taxon>Limimaricola</taxon>
    </lineage>
</organism>
<dbReference type="Proteomes" id="UP000193495">
    <property type="component" value="Unassembled WGS sequence"/>
</dbReference>
<gene>
    <name evidence="2" type="ORF">CLV79_105188</name>
    <name evidence="3" type="ORF">LOS8367_01984</name>
</gene>
<dbReference type="AlphaFoldDB" id="A0A1X6Z9J9"/>
<name>A0A1X6Z9J9_9RHOB</name>
<sequence>MKNSSFSKPAIALLAFAGAMMAVVSLIDKTKAEAQASAEASSFKWTTVEIDGETVSVMVRKDDLAPNESLS</sequence>
<protein>
    <submittedName>
        <fullName evidence="3">Uncharacterized protein</fullName>
    </submittedName>
</protein>
<evidence type="ECO:0000313" key="5">
    <source>
        <dbReference type="Proteomes" id="UP000240624"/>
    </source>
</evidence>
<evidence type="ECO:0000313" key="4">
    <source>
        <dbReference type="Proteomes" id="UP000193495"/>
    </source>
</evidence>
<dbReference type="EMBL" id="FWFY01000005">
    <property type="protein sequence ID" value="SLN45119.1"/>
    <property type="molecule type" value="Genomic_DNA"/>
</dbReference>
<dbReference type="Proteomes" id="UP000240624">
    <property type="component" value="Unassembled WGS sequence"/>
</dbReference>
<feature type="chain" id="PRO_5044568250" evidence="1">
    <location>
        <begin position="23"/>
        <end position="71"/>
    </location>
</feature>